<dbReference type="EMBL" id="BMZS01000007">
    <property type="protein sequence ID" value="GHD54182.1"/>
    <property type="molecule type" value="Genomic_DNA"/>
</dbReference>
<dbReference type="AlphaFoldDB" id="A0A919CQS9"/>
<keyword evidence="8" id="KW-1185">Reference proteome</keyword>
<feature type="transmembrane region" description="Helical" evidence="6">
    <location>
        <begin position="465"/>
        <end position="484"/>
    </location>
</feature>
<organism evidence="7 8">
    <name type="scientific">Thalassobaculum fulvum</name>
    <dbReference type="NCBI Taxonomy" id="1633335"/>
    <lineage>
        <taxon>Bacteria</taxon>
        <taxon>Pseudomonadati</taxon>
        <taxon>Pseudomonadota</taxon>
        <taxon>Alphaproteobacteria</taxon>
        <taxon>Rhodospirillales</taxon>
        <taxon>Thalassobaculaceae</taxon>
        <taxon>Thalassobaculum</taxon>
    </lineage>
</organism>
<feature type="transmembrane region" description="Helical" evidence="6">
    <location>
        <begin position="281"/>
        <end position="298"/>
    </location>
</feature>
<comment type="subcellular location">
    <subcellularLocation>
        <location evidence="1">Membrane</location>
        <topology evidence="1">Multi-pass membrane protein</topology>
    </subcellularLocation>
</comment>
<feature type="transmembrane region" description="Helical" evidence="6">
    <location>
        <begin position="92"/>
        <end position="110"/>
    </location>
</feature>
<evidence type="ECO:0000256" key="3">
    <source>
        <dbReference type="ARBA" id="ARBA00022692"/>
    </source>
</evidence>
<dbReference type="Pfam" id="PF00939">
    <property type="entry name" value="Na_sulph_symp"/>
    <property type="match status" value="1"/>
</dbReference>
<keyword evidence="2" id="KW-0813">Transport</keyword>
<evidence type="ECO:0000256" key="6">
    <source>
        <dbReference type="SAM" id="Phobius"/>
    </source>
</evidence>
<evidence type="ECO:0000256" key="1">
    <source>
        <dbReference type="ARBA" id="ARBA00004141"/>
    </source>
</evidence>
<feature type="transmembrane region" description="Helical" evidence="6">
    <location>
        <begin position="152"/>
        <end position="168"/>
    </location>
</feature>
<dbReference type="NCBIfam" id="TIGR00785">
    <property type="entry name" value="dass"/>
    <property type="match status" value="1"/>
</dbReference>
<feature type="transmembrane region" description="Helical" evidence="6">
    <location>
        <begin position="12"/>
        <end position="31"/>
    </location>
</feature>
<evidence type="ECO:0000313" key="8">
    <source>
        <dbReference type="Proteomes" id="UP000630353"/>
    </source>
</evidence>
<dbReference type="InterPro" id="IPR031312">
    <property type="entry name" value="Na/sul_symport_CS"/>
</dbReference>
<sequence length="485" mass="49108">MPDGAVTAGSYRGYQTVGLLLGPALFVALSASPVPAGLSPAGWSTAAVAVWMAAWWATEAVPLAATALLPLVLLPVLGIADARAAAAPYADPLIYLFLGGFVIAAAVQRWSLHRRIALHIVILVGSRPRSLVAGVMLATAVLSMWISNTATAMMMLPIAASLVAVASGEDDAGAVVGSNFATAMMLGVAYAASIGGLATLIGSPPNALAAGFLAQGFGVTVGFAGWMAVGVPVAVAMLPLAWLVLTRVAFPFADTAPQGGRDALAGMLRAMGPVSVPEKRVAAVFAAVAVCWILRPFLDDLLGRGLVTDTGLAIAGAVALFAIPADWRRREFLMDWPSAKRLPWEILVLFGGGLSLARAIETSGLAGWLGGGLDLLAIAPPVVLLVGVTLLVILLTELTSNTATTAALLPVVAAFADGTGLSATVVAMAVALAASSAYMLPVATPPNAIVFGSGYITLPQMLRAGLLLNLAGVAVITAVLSIAAT</sequence>
<dbReference type="InterPro" id="IPR001898">
    <property type="entry name" value="SLC13A/DASS"/>
</dbReference>
<name>A0A919CQS9_9PROT</name>
<gene>
    <name evidence="7" type="ORF">GCM10017083_31400</name>
</gene>
<dbReference type="GO" id="GO:0005886">
    <property type="term" value="C:plasma membrane"/>
    <property type="evidence" value="ECO:0007669"/>
    <property type="project" value="TreeGrafter"/>
</dbReference>
<keyword evidence="4 6" id="KW-1133">Transmembrane helix</keyword>
<feature type="transmembrane region" description="Helical" evidence="6">
    <location>
        <begin position="375"/>
        <end position="395"/>
    </location>
</feature>
<feature type="transmembrane region" description="Helical" evidence="6">
    <location>
        <begin position="223"/>
        <end position="245"/>
    </location>
</feature>
<evidence type="ECO:0000256" key="5">
    <source>
        <dbReference type="ARBA" id="ARBA00023136"/>
    </source>
</evidence>
<accession>A0A919CQS9</accession>
<dbReference type="RefSeq" id="WP_189991265.1">
    <property type="nucleotide sequence ID" value="NZ_BMZS01000007.1"/>
</dbReference>
<protein>
    <submittedName>
        <fullName evidence="7">Di- and tricarboxylate transporter</fullName>
    </submittedName>
</protein>
<keyword evidence="3 6" id="KW-0812">Transmembrane</keyword>
<proteinExistence type="predicted"/>
<dbReference type="GO" id="GO:0015141">
    <property type="term" value="F:succinate transmembrane transporter activity"/>
    <property type="evidence" value="ECO:0007669"/>
    <property type="project" value="UniProtKB-ARBA"/>
</dbReference>
<feature type="transmembrane region" description="Helical" evidence="6">
    <location>
        <begin position="180"/>
        <end position="203"/>
    </location>
</feature>
<feature type="transmembrane region" description="Helical" evidence="6">
    <location>
        <begin position="310"/>
        <end position="327"/>
    </location>
</feature>
<reference evidence="7" key="2">
    <citation type="submission" date="2020-09" db="EMBL/GenBank/DDBJ databases">
        <authorList>
            <person name="Sun Q."/>
            <person name="Kim S."/>
        </authorList>
    </citation>
    <scope>NUCLEOTIDE SEQUENCE</scope>
    <source>
        <strain evidence="7">KCTC 42651</strain>
    </source>
</reference>
<feature type="transmembrane region" description="Helical" evidence="6">
    <location>
        <begin position="63"/>
        <end position="80"/>
    </location>
</feature>
<dbReference type="PANTHER" id="PTHR10283:SF82">
    <property type="entry name" value="SOLUTE CARRIER FAMILY 13 MEMBER 2"/>
    <property type="match status" value="1"/>
</dbReference>
<feature type="transmembrane region" description="Helical" evidence="6">
    <location>
        <begin position="347"/>
        <end position="369"/>
    </location>
</feature>
<evidence type="ECO:0000256" key="2">
    <source>
        <dbReference type="ARBA" id="ARBA00022448"/>
    </source>
</evidence>
<dbReference type="PROSITE" id="PS01271">
    <property type="entry name" value="NA_SULFATE"/>
    <property type="match status" value="1"/>
</dbReference>
<comment type="caution">
    <text evidence="7">The sequence shown here is derived from an EMBL/GenBank/DDBJ whole genome shotgun (WGS) entry which is preliminary data.</text>
</comment>
<dbReference type="Proteomes" id="UP000630353">
    <property type="component" value="Unassembled WGS sequence"/>
</dbReference>
<feature type="transmembrane region" description="Helical" evidence="6">
    <location>
        <begin position="407"/>
        <end position="432"/>
    </location>
</feature>
<evidence type="ECO:0000256" key="4">
    <source>
        <dbReference type="ARBA" id="ARBA00022989"/>
    </source>
</evidence>
<reference evidence="7" key="1">
    <citation type="journal article" date="2014" name="Int. J. Syst. Evol. Microbiol.">
        <title>Complete genome sequence of Corynebacterium casei LMG S-19264T (=DSM 44701T), isolated from a smear-ripened cheese.</title>
        <authorList>
            <consortium name="US DOE Joint Genome Institute (JGI-PGF)"/>
            <person name="Walter F."/>
            <person name="Albersmeier A."/>
            <person name="Kalinowski J."/>
            <person name="Ruckert C."/>
        </authorList>
    </citation>
    <scope>NUCLEOTIDE SEQUENCE</scope>
    <source>
        <strain evidence="7">KCTC 42651</strain>
    </source>
</reference>
<keyword evidence="5 6" id="KW-0472">Membrane</keyword>
<evidence type="ECO:0000313" key="7">
    <source>
        <dbReference type="EMBL" id="GHD54182.1"/>
    </source>
</evidence>
<dbReference type="PANTHER" id="PTHR10283">
    <property type="entry name" value="SOLUTE CARRIER FAMILY 13 MEMBER"/>
    <property type="match status" value="1"/>
</dbReference>